<evidence type="ECO:0000259" key="2">
    <source>
        <dbReference type="Pfam" id="PF01321"/>
    </source>
</evidence>
<comment type="caution">
    <text evidence="3">The sequence shown here is derived from an EMBL/GenBank/DDBJ whole genome shotgun (WGS) entry which is preliminary data.</text>
</comment>
<dbReference type="GO" id="GO:0016787">
    <property type="term" value="F:hydrolase activity"/>
    <property type="evidence" value="ECO:0007669"/>
    <property type="project" value="UniProtKB-KW"/>
</dbReference>
<organism evidence="3 4">
    <name type="scientific">Bradyrhizobium canariense</name>
    <dbReference type="NCBI Taxonomy" id="255045"/>
    <lineage>
        <taxon>Bacteria</taxon>
        <taxon>Pseudomonadati</taxon>
        <taxon>Pseudomonadota</taxon>
        <taxon>Alphaproteobacteria</taxon>
        <taxon>Hyphomicrobiales</taxon>
        <taxon>Nitrobacteraceae</taxon>
        <taxon>Bradyrhizobium</taxon>
    </lineage>
</organism>
<dbReference type="InterPro" id="IPR000994">
    <property type="entry name" value="Pept_M24"/>
</dbReference>
<dbReference type="EMBL" id="NAFK01000160">
    <property type="protein sequence ID" value="OSJ28716.1"/>
    <property type="molecule type" value="Genomic_DNA"/>
</dbReference>
<dbReference type="SUPFAM" id="SSF55920">
    <property type="entry name" value="Creatinase/aminopeptidase"/>
    <property type="match status" value="1"/>
</dbReference>
<sequence length="395" mass="44095">MRPTGDGIPFAKEEFARRLASVKQEMERREMDTLLISEPSNIYYLTGYEAYSYYVFQMLVVHRELDEPVWIGRFMDAVSARRMTHLPETAIHPYTDEYVQSSERDPVDFLVAKLREICPTLKAIGTETGSFYYTARAHTKLLGSLPNVRFVDAELLINWIRIRKSPAELAIMREAGKISNAMIADAIEAAKPGMRECDLASVIYQRMIAGTPEYGGVLPSSPTYLLTGSRSGEPHAPWSDRLIGTNVPVNVETSGCRRRYHAPISRTIFLGSPPDSYLRLSNAVVEGIEAALAEVKPGVTCADIERTWQATIARHGFHKEARLGYSIGIGFSPTWGERTASLRSTDLTVLEPGMAFHMMPGLWLGDNGVTITQSFIVTEAGREDLTTFPRQLVIK</sequence>
<dbReference type="Proteomes" id="UP000193884">
    <property type="component" value="Unassembled WGS sequence"/>
</dbReference>
<evidence type="ECO:0000313" key="4">
    <source>
        <dbReference type="Proteomes" id="UP000193884"/>
    </source>
</evidence>
<dbReference type="CDD" id="cd01066">
    <property type="entry name" value="APP_MetAP"/>
    <property type="match status" value="1"/>
</dbReference>
<protein>
    <submittedName>
        <fullName evidence="3">Hydrolase</fullName>
    </submittedName>
</protein>
<accession>A0ABX3X2Y4</accession>
<proteinExistence type="predicted"/>
<dbReference type="Gene3D" id="3.90.230.10">
    <property type="entry name" value="Creatinase/methionine aminopeptidase superfamily"/>
    <property type="match status" value="1"/>
</dbReference>
<dbReference type="InterPro" id="IPR036005">
    <property type="entry name" value="Creatinase/aminopeptidase-like"/>
</dbReference>
<dbReference type="PANTHER" id="PTHR46112:SF2">
    <property type="entry name" value="XAA-PRO AMINOPEPTIDASE P-RELATED"/>
    <property type="match status" value="1"/>
</dbReference>
<evidence type="ECO:0000259" key="1">
    <source>
        <dbReference type="Pfam" id="PF00557"/>
    </source>
</evidence>
<dbReference type="Gene3D" id="3.40.350.10">
    <property type="entry name" value="Creatinase/prolidase N-terminal domain"/>
    <property type="match status" value="1"/>
</dbReference>
<reference evidence="3 4" key="1">
    <citation type="submission" date="2017-03" db="EMBL/GenBank/DDBJ databases">
        <title>Whole genome sequences of fourteen strains of Bradyrhizobium canariense and one strain of Bradyrhizobium japonicum isolated from Lupinus (Papilionoideae: Genisteae) species in Algeria.</title>
        <authorList>
            <person name="Crovadore J."/>
            <person name="Chekireb D."/>
            <person name="Brachmann A."/>
            <person name="Chablais R."/>
            <person name="Cochard B."/>
            <person name="Lefort F."/>
        </authorList>
    </citation>
    <scope>NUCLEOTIDE SEQUENCE [LARGE SCALE GENOMIC DNA]</scope>
    <source>
        <strain evidence="3 4">UBMAN05</strain>
    </source>
</reference>
<feature type="domain" description="Creatinase N-terminal" evidence="2">
    <location>
        <begin position="18"/>
        <end position="162"/>
    </location>
</feature>
<name>A0ABX3X2Y4_9BRAD</name>
<dbReference type="Pfam" id="PF01321">
    <property type="entry name" value="Creatinase_N"/>
    <property type="match status" value="1"/>
</dbReference>
<dbReference type="SUPFAM" id="SSF53092">
    <property type="entry name" value="Creatinase/prolidase N-terminal domain"/>
    <property type="match status" value="1"/>
</dbReference>
<dbReference type="Pfam" id="PF00557">
    <property type="entry name" value="Peptidase_M24"/>
    <property type="match status" value="1"/>
</dbReference>
<dbReference type="InterPro" id="IPR029149">
    <property type="entry name" value="Creatin/AminoP/Spt16_N"/>
</dbReference>
<dbReference type="InterPro" id="IPR050659">
    <property type="entry name" value="Peptidase_M24B"/>
</dbReference>
<keyword evidence="4" id="KW-1185">Reference proteome</keyword>
<evidence type="ECO:0000313" key="3">
    <source>
        <dbReference type="EMBL" id="OSJ28716.1"/>
    </source>
</evidence>
<dbReference type="RefSeq" id="WP_085384500.1">
    <property type="nucleotide sequence ID" value="NZ_NAFJ01000149.1"/>
</dbReference>
<dbReference type="PANTHER" id="PTHR46112">
    <property type="entry name" value="AMINOPEPTIDASE"/>
    <property type="match status" value="1"/>
</dbReference>
<feature type="domain" description="Peptidase M24" evidence="1">
    <location>
        <begin position="171"/>
        <end position="379"/>
    </location>
</feature>
<dbReference type="InterPro" id="IPR000587">
    <property type="entry name" value="Creatinase_N"/>
</dbReference>
<keyword evidence="3" id="KW-0378">Hydrolase</keyword>
<gene>
    <name evidence="3" type="ORF">BST63_16225</name>
</gene>